<evidence type="ECO:0000313" key="2">
    <source>
        <dbReference type="EMBL" id="OTF82497.1"/>
    </source>
</evidence>
<proteinExistence type="predicted"/>
<sequence length="164" mass="18363">MDSSQYLLKINGTLEYLLENHRLIQYRIIQEILLTNNSVLQLSAIPRQSIEFEDEPIYAIHAAISGEFRPRSHSIISLGSLGNVIMSTTATASRRRAQQVVVSSWSLDRKLLIKIHSAHINQLQFNNDITRVAVMVGIFHGGEMLCDSHITTPITLADLVKSSP</sequence>
<organism evidence="2 3">
    <name type="scientific">Euroglyphus maynei</name>
    <name type="common">Mayne's house dust mite</name>
    <dbReference type="NCBI Taxonomy" id="6958"/>
    <lineage>
        <taxon>Eukaryota</taxon>
        <taxon>Metazoa</taxon>
        <taxon>Ecdysozoa</taxon>
        <taxon>Arthropoda</taxon>
        <taxon>Chelicerata</taxon>
        <taxon>Arachnida</taxon>
        <taxon>Acari</taxon>
        <taxon>Acariformes</taxon>
        <taxon>Sarcoptiformes</taxon>
        <taxon>Astigmata</taxon>
        <taxon>Psoroptidia</taxon>
        <taxon>Analgoidea</taxon>
        <taxon>Pyroglyphidae</taxon>
        <taxon>Pyroglyphinae</taxon>
        <taxon>Euroglyphus</taxon>
    </lineage>
</organism>
<gene>
    <name evidence="2" type="ORF">BLA29_012488</name>
</gene>
<dbReference type="Gene3D" id="3.10.20.90">
    <property type="entry name" value="Phosphatidylinositol 3-kinase Catalytic Subunit, Chain A, domain 1"/>
    <property type="match status" value="1"/>
</dbReference>
<dbReference type="OrthoDB" id="8841063at2759"/>
<dbReference type="Proteomes" id="UP000194236">
    <property type="component" value="Unassembled WGS sequence"/>
</dbReference>
<comment type="caution">
    <text evidence="2">The sequence shown here is derived from an EMBL/GenBank/DDBJ whole genome shotgun (WGS) entry which is preliminary data.</text>
</comment>
<dbReference type="PROSITE" id="PS51546">
    <property type="entry name" value="PI3K_RBD"/>
    <property type="match status" value="1"/>
</dbReference>
<reference evidence="2 3" key="1">
    <citation type="submission" date="2017-03" db="EMBL/GenBank/DDBJ databases">
        <title>Genome Survey of Euroglyphus maynei.</title>
        <authorList>
            <person name="Arlian L.G."/>
            <person name="Morgan M.S."/>
            <person name="Rider S.D."/>
        </authorList>
    </citation>
    <scope>NUCLEOTIDE SEQUENCE [LARGE SCALE GENOMIC DNA]</scope>
    <source>
        <strain evidence="2">Arlian Lab</strain>
        <tissue evidence="2">Whole body</tissue>
    </source>
</reference>
<feature type="domain" description="PI3K-RBD" evidence="1">
    <location>
        <begin position="1"/>
        <end position="45"/>
    </location>
</feature>
<name>A0A1Y3BQZ1_EURMA</name>
<dbReference type="SUPFAM" id="SSF49562">
    <property type="entry name" value="C2 domain (Calcium/lipid-binding domain, CaLB)"/>
    <property type="match status" value="1"/>
</dbReference>
<evidence type="ECO:0000313" key="3">
    <source>
        <dbReference type="Proteomes" id="UP000194236"/>
    </source>
</evidence>
<keyword evidence="3" id="KW-1185">Reference proteome</keyword>
<dbReference type="InterPro" id="IPR029071">
    <property type="entry name" value="Ubiquitin-like_domsf"/>
</dbReference>
<evidence type="ECO:0000259" key="1">
    <source>
        <dbReference type="PROSITE" id="PS51546"/>
    </source>
</evidence>
<dbReference type="InterPro" id="IPR000341">
    <property type="entry name" value="PI3K_Ras-bd_dom"/>
</dbReference>
<dbReference type="Gene3D" id="2.60.40.150">
    <property type="entry name" value="C2 domain"/>
    <property type="match status" value="1"/>
</dbReference>
<protein>
    <recommendedName>
        <fullName evidence="1">PI3K-RBD domain-containing protein</fullName>
    </recommendedName>
</protein>
<dbReference type="Pfam" id="PF00794">
    <property type="entry name" value="PI3K_rbd"/>
    <property type="match status" value="1"/>
</dbReference>
<dbReference type="EMBL" id="MUJZ01008198">
    <property type="protein sequence ID" value="OTF82497.1"/>
    <property type="molecule type" value="Genomic_DNA"/>
</dbReference>
<dbReference type="SUPFAM" id="SSF54236">
    <property type="entry name" value="Ubiquitin-like"/>
    <property type="match status" value="1"/>
</dbReference>
<dbReference type="InterPro" id="IPR035892">
    <property type="entry name" value="C2_domain_sf"/>
</dbReference>
<feature type="non-terminal residue" evidence="2">
    <location>
        <position position="164"/>
    </location>
</feature>
<accession>A0A1Y3BQZ1</accession>
<dbReference type="AlphaFoldDB" id="A0A1Y3BQZ1"/>